<evidence type="ECO:0000259" key="6">
    <source>
        <dbReference type="Pfam" id="PF03160"/>
    </source>
</evidence>
<keyword evidence="8" id="KW-1185">Reference proteome</keyword>
<keyword evidence="4" id="KW-1133">Transmembrane helix</keyword>
<organism evidence="7 8">
    <name type="scientific">Holothuria leucospilota</name>
    <name type="common">Black long sea cucumber</name>
    <name type="synonym">Mertensiothuria leucospilota</name>
    <dbReference type="NCBI Taxonomy" id="206669"/>
    <lineage>
        <taxon>Eukaryota</taxon>
        <taxon>Metazoa</taxon>
        <taxon>Echinodermata</taxon>
        <taxon>Eleutherozoa</taxon>
        <taxon>Echinozoa</taxon>
        <taxon>Holothuroidea</taxon>
        <taxon>Aspidochirotacea</taxon>
        <taxon>Aspidochirotida</taxon>
        <taxon>Holothuriidae</taxon>
        <taxon>Holothuria</taxon>
    </lineage>
</organism>
<dbReference type="GO" id="GO:0016020">
    <property type="term" value="C:membrane"/>
    <property type="evidence" value="ECO:0007669"/>
    <property type="project" value="InterPro"/>
</dbReference>
<keyword evidence="4" id="KW-0472">Membrane</keyword>
<dbReference type="AlphaFoldDB" id="A0A9Q0YQT2"/>
<evidence type="ECO:0000256" key="5">
    <source>
        <dbReference type="SAM" id="SignalP"/>
    </source>
</evidence>
<gene>
    <name evidence="7" type="ORF">HOLleu_31974</name>
</gene>
<reference evidence="7" key="1">
    <citation type="submission" date="2021-10" db="EMBL/GenBank/DDBJ databases">
        <title>Tropical sea cucumber genome reveals ecological adaptation and Cuvierian tubules defense mechanism.</title>
        <authorList>
            <person name="Chen T."/>
        </authorList>
    </citation>
    <scope>NUCLEOTIDE SEQUENCE</scope>
    <source>
        <strain evidence="7">Nanhai2018</strain>
        <tissue evidence="7">Muscle</tissue>
    </source>
</reference>
<feature type="signal peptide" evidence="5">
    <location>
        <begin position="1"/>
        <end position="24"/>
    </location>
</feature>
<dbReference type="Pfam" id="PF03160">
    <property type="entry name" value="Calx-beta"/>
    <property type="match status" value="2"/>
</dbReference>
<dbReference type="EMBL" id="JAIZAY010000016">
    <property type="protein sequence ID" value="KAJ8026978.1"/>
    <property type="molecule type" value="Genomic_DNA"/>
</dbReference>
<accession>A0A9Q0YQT2</accession>
<evidence type="ECO:0000256" key="1">
    <source>
        <dbReference type="ARBA" id="ARBA00022729"/>
    </source>
</evidence>
<comment type="caution">
    <text evidence="7">The sequence shown here is derived from an EMBL/GenBank/DDBJ whole genome shotgun (WGS) entry which is preliminary data.</text>
</comment>
<feature type="transmembrane region" description="Helical" evidence="4">
    <location>
        <begin position="419"/>
        <end position="448"/>
    </location>
</feature>
<proteinExistence type="predicted"/>
<keyword evidence="3" id="KW-0106">Calcium</keyword>
<feature type="domain" description="Calx-beta" evidence="6">
    <location>
        <begin position="285"/>
        <end position="390"/>
    </location>
</feature>
<dbReference type="SUPFAM" id="SSF141072">
    <property type="entry name" value="CalX-like"/>
    <property type="match status" value="2"/>
</dbReference>
<evidence type="ECO:0000313" key="8">
    <source>
        <dbReference type="Proteomes" id="UP001152320"/>
    </source>
</evidence>
<evidence type="ECO:0000256" key="2">
    <source>
        <dbReference type="ARBA" id="ARBA00022737"/>
    </source>
</evidence>
<feature type="chain" id="PRO_5040354827" description="Calx-beta domain-containing protein" evidence="5">
    <location>
        <begin position="25"/>
        <end position="484"/>
    </location>
</feature>
<keyword evidence="1 5" id="KW-0732">Signal</keyword>
<sequence length="484" mass="51394">MDVRSLTSPFLLVLLLEQVFPVEGQTTVDFVSTEGFETTQESQPTNVINLSLRSSLSVLESAAFVQIFIDVIANFDSASDVETILCEFSFTDGSTSGNSDYGPVVNLRSQTFNIAAGTSVVSFVIQIRNDQIVETDETFHVTLTASSGTDVIVTAITGMTSTTVTIQDDDTAVISITDGTGNGGLIPQNSNQLVFRVSSSNAFQDDVTIDLQYSGYADIFSGNPPSSIVLPAGSTSQTIVIPLVSGRNEGRQVTVTATASSNNPPVTISQPSLTFTTSNTIVNPVRIGFSSSSYVVTEGETTRIQLSASSPVPVTFQTGLVASGNVNEIVIGNTATFTTGQLITSIPVTAIPDSFPESGEIVVFSIDPSTFPNGIIVDPNSATATLVIIDATPSPRTQPIVVVPPFPTVPSTVATTPRLAYIIVGVVIGLLSLVFIILCVACCCLYFASVRPIGSTGSYDVTPYEIRHPNFRFARKRYIDDFYF</sequence>
<feature type="domain" description="Calx-beta" evidence="6">
    <location>
        <begin position="55"/>
        <end position="170"/>
    </location>
</feature>
<dbReference type="InterPro" id="IPR038081">
    <property type="entry name" value="CalX-like_sf"/>
</dbReference>
<dbReference type="InterPro" id="IPR003644">
    <property type="entry name" value="Calx_beta"/>
</dbReference>
<evidence type="ECO:0000256" key="3">
    <source>
        <dbReference type="ARBA" id="ARBA00022837"/>
    </source>
</evidence>
<keyword evidence="4" id="KW-0812">Transmembrane</keyword>
<dbReference type="GO" id="GO:0007154">
    <property type="term" value="P:cell communication"/>
    <property type="evidence" value="ECO:0007669"/>
    <property type="project" value="InterPro"/>
</dbReference>
<dbReference type="Proteomes" id="UP001152320">
    <property type="component" value="Chromosome 16"/>
</dbReference>
<evidence type="ECO:0000313" key="7">
    <source>
        <dbReference type="EMBL" id="KAJ8026978.1"/>
    </source>
</evidence>
<evidence type="ECO:0000256" key="4">
    <source>
        <dbReference type="SAM" id="Phobius"/>
    </source>
</evidence>
<keyword evidence="2" id="KW-0677">Repeat</keyword>
<protein>
    <recommendedName>
        <fullName evidence="6">Calx-beta domain-containing protein</fullName>
    </recommendedName>
</protein>
<dbReference type="Gene3D" id="2.60.40.2030">
    <property type="match status" value="1"/>
</dbReference>
<name>A0A9Q0YQT2_HOLLE</name>